<protein>
    <submittedName>
        <fullName evidence="2">CUE domain-containing protein 1</fullName>
    </submittedName>
</protein>
<comment type="caution">
    <text evidence="2">The sequence shown here is derived from an EMBL/GenBank/DDBJ whole genome shotgun (WGS) entry which is preliminary data.</text>
</comment>
<keyword evidence="3" id="KW-1185">Reference proteome</keyword>
<reference evidence="2" key="1">
    <citation type="journal article" date="2023" name="Front. Mar. Sci.">
        <title>A new Merluccius polli reference genome to investigate the effects of global change in West African waters.</title>
        <authorList>
            <person name="Mateo J.L."/>
            <person name="Blanco-Fernandez C."/>
            <person name="Garcia-Vazquez E."/>
            <person name="Machado-Schiaffino G."/>
        </authorList>
    </citation>
    <scope>NUCLEOTIDE SEQUENCE</scope>
    <source>
        <strain evidence="2">C29</strain>
        <tissue evidence="2">Fin</tissue>
    </source>
</reference>
<dbReference type="Proteomes" id="UP001174136">
    <property type="component" value="Unassembled WGS sequence"/>
</dbReference>
<feature type="compositionally biased region" description="Polar residues" evidence="1">
    <location>
        <begin position="91"/>
        <end position="116"/>
    </location>
</feature>
<proteinExistence type="predicted"/>
<sequence>MESRLALGCRHLENPQGPPTILEEPQEPPAPPQEALTSPDEPQEAIASPHEPPKAPSPPQSPQHLLRSPQRPLHLLRSPQSPVETEWHRPNSLTSESQQTTQASARPATGGTSSVAGATETEGKLKQYLEDERIALFLQNEEFMRELQLVQEAGHDAKTRIVSPQNNAVVI</sequence>
<accession>A0AA47N2M4</accession>
<evidence type="ECO:0000313" key="2">
    <source>
        <dbReference type="EMBL" id="KAK0150512.1"/>
    </source>
</evidence>
<dbReference type="EMBL" id="JAOPHQ010001472">
    <property type="protein sequence ID" value="KAK0150512.1"/>
    <property type="molecule type" value="Genomic_DNA"/>
</dbReference>
<dbReference type="PANTHER" id="PTHR13467">
    <property type="entry name" value="CUE DOMAIN CONTAINING PROTEIN 1"/>
    <property type="match status" value="1"/>
</dbReference>
<evidence type="ECO:0000256" key="1">
    <source>
        <dbReference type="SAM" id="MobiDB-lite"/>
    </source>
</evidence>
<evidence type="ECO:0000313" key="3">
    <source>
        <dbReference type="Proteomes" id="UP001174136"/>
    </source>
</evidence>
<name>A0AA47N2M4_MERPO</name>
<dbReference type="PANTHER" id="PTHR13467:SF3">
    <property type="entry name" value="CUE DOMAIN-CONTAINING PROTEIN 1"/>
    <property type="match status" value="1"/>
</dbReference>
<gene>
    <name evidence="2" type="primary">CUEDC1</name>
    <name evidence="2" type="ORF">N1851_008390</name>
</gene>
<organism evidence="2 3">
    <name type="scientific">Merluccius polli</name>
    <name type="common">Benguela hake</name>
    <name type="synonym">Merluccius cadenati</name>
    <dbReference type="NCBI Taxonomy" id="89951"/>
    <lineage>
        <taxon>Eukaryota</taxon>
        <taxon>Metazoa</taxon>
        <taxon>Chordata</taxon>
        <taxon>Craniata</taxon>
        <taxon>Vertebrata</taxon>
        <taxon>Euteleostomi</taxon>
        <taxon>Actinopterygii</taxon>
        <taxon>Neopterygii</taxon>
        <taxon>Teleostei</taxon>
        <taxon>Neoteleostei</taxon>
        <taxon>Acanthomorphata</taxon>
        <taxon>Zeiogadaria</taxon>
        <taxon>Gadariae</taxon>
        <taxon>Gadiformes</taxon>
        <taxon>Gadoidei</taxon>
        <taxon>Merlucciidae</taxon>
        <taxon>Merluccius</taxon>
    </lineage>
</organism>
<feature type="region of interest" description="Disordered" evidence="1">
    <location>
        <begin position="1"/>
        <end position="121"/>
    </location>
</feature>
<dbReference type="InterPro" id="IPR040192">
    <property type="entry name" value="CUEDC1"/>
</dbReference>
<dbReference type="AlphaFoldDB" id="A0AA47N2M4"/>